<proteinExistence type="predicted"/>
<feature type="region of interest" description="Disordered" evidence="1">
    <location>
        <begin position="1"/>
        <end position="84"/>
    </location>
</feature>
<dbReference type="EMBL" id="MCGN01000004">
    <property type="protein sequence ID" value="ORY97332.1"/>
    <property type="molecule type" value="Genomic_DNA"/>
</dbReference>
<feature type="compositionally biased region" description="Polar residues" evidence="1">
    <location>
        <begin position="109"/>
        <end position="126"/>
    </location>
</feature>
<protein>
    <submittedName>
        <fullName evidence="2">Uncharacterized protein</fullName>
    </submittedName>
</protein>
<dbReference type="InParanoid" id="A0A1X2HEK8"/>
<reference evidence="2 3" key="1">
    <citation type="submission" date="2016-07" db="EMBL/GenBank/DDBJ databases">
        <title>Pervasive Adenine N6-methylation of Active Genes in Fungi.</title>
        <authorList>
            <consortium name="DOE Joint Genome Institute"/>
            <person name="Mondo S.J."/>
            <person name="Dannebaum R.O."/>
            <person name="Kuo R.C."/>
            <person name="Labutti K."/>
            <person name="Haridas S."/>
            <person name="Kuo A."/>
            <person name="Salamov A."/>
            <person name="Ahrendt S.R."/>
            <person name="Lipzen A."/>
            <person name="Sullivan W."/>
            <person name="Andreopoulos W.B."/>
            <person name="Clum A."/>
            <person name="Lindquist E."/>
            <person name="Daum C."/>
            <person name="Ramamoorthy G.K."/>
            <person name="Gryganskyi A."/>
            <person name="Culley D."/>
            <person name="Magnuson J.K."/>
            <person name="James T.Y."/>
            <person name="O'Malley M.A."/>
            <person name="Stajich J.E."/>
            <person name="Spatafora J.W."/>
            <person name="Visel A."/>
            <person name="Grigoriev I.V."/>
        </authorList>
    </citation>
    <scope>NUCLEOTIDE SEQUENCE [LARGE SCALE GENOMIC DNA]</scope>
    <source>
        <strain evidence="2 3">NRRL 2496</strain>
    </source>
</reference>
<feature type="region of interest" description="Disordered" evidence="1">
    <location>
        <begin position="98"/>
        <end position="130"/>
    </location>
</feature>
<organism evidence="2 3">
    <name type="scientific">Syncephalastrum racemosum</name>
    <name type="common">Filamentous fungus</name>
    <dbReference type="NCBI Taxonomy" id="13706"/>
    <lineage>
        <taxon>Eukaryota</taxon>
        <taxon>Fungi</taxon>
        <taxon>Fungi incertae sedis</taxon>
        <taxon>Mucoromycota</taxon>
        <taxon>Mucoromycotina</taxon>
        <taxon>Mucoromycetes</taxon>
        <taxon>Mucorales</taxon>
        <taxon>Syncephalastraceae</taxon>
        <taxon>Syncephalastrum</taxon>
    </lineage>
</organism>
<evidence type="ECO:0000313" key="3">
    <source>
        <dbReference type="Proteomes" id="UP000242180"/>
    </source>
</evidence>
<accession>A0A1X2HEK8</accession>
<evidence type="ECO:0000313" key="2">
    <source>
        <dbReference type="EMBL" id="ORY97332.1"/>
    </source>
</evidence>
<dbReference type="OrthoDB" id="10648430at2759"/>
<evidence type="ECO:0000256" key="1">
    <source>
        <dbReference type="SAM" id="MobiDB-lite"/>
    </source>
</evidence>
<name>A0A1X2HEK8_SYNRA</name>
<dbReference type="Proteomes" id="UP000242180">
    <property type="component" value="Unassembled WGS sequence"/>
</dbReference>
<keyword evidence="3" id="KW-1185">Reference proteome</keyword>
<sequence length="149" mass="15912">MSPTSPSPRPSPNNCADASPAFASESPTSLDATPQPAKDLDLCERTQAPSAFPSSRPHRDPLTMKLPTLPTERHNNHALTNQNFDRNLTVEKAKFETPPTLIDDDDAMLSSSTEGQAPAFSSSASTIGGGLSPTGKQVRFNGYNFLLGR</sequence>
<comment type="caution">
    <text evidence="2">The sequence shown here is derived from an EMBL/GenBank/DDBJ whole genome shotgun (WGS) entry which is preliminary data.</text>
</comment>
<gene>
    <name evidence="2" type="ORF">BCR43DRAFT_236366</name>
</gene>
<feature type="compositionally biased region" description="Pro residues" evidence="1">
    <location>
        <begin position="1"/>
        <end position="11"/>
    </location>
</feature>
<dbReference type="AlphaFoldDB" id="A0A1X2HEK8"/>